<evidence type="ECO:0000313" key="4">
    <source>
        <dbReference type="Proteomes" id="UP000664218"/>
    </source>
</evidence>
<comment type="similarity">
    <text evidence="1">Belongs to the UPF0749 family.</text>
</comment>
<name>A0A939KIA9_9CLOT</name>
<reference evidence="3" key="1">
    <citation type="submission" date="2021-03" db="EMBL/GenBank/DDBJ databases">
        <title>Proteiniclasticum marinus sp. nov., isolated from tidal flat sediment.</title>
        <authorList>
            <person name="Namirimu T."/>
            <person name="Yang J.-A."/>
            <person name="Yang S.-H."/>
            <person name="Kim Y.-J."/>
            <person name="Kwon K.K."/>
        </authorList>
    </citation>
    <scope>NUCLEOTIDE SEQUENCE</scope>
    <source>
        <strain evidence="3">SCR006</strain>
    </source>
</reference>
<keyword evidence="4" id="KW-1185">Reference proteome</keyword>
<sequence>MKKTNRNMQWVLALVFVLLGFLMAYQYKQLQDPVKKLTVQETEDLFHEIEMLKEEKAALIENNNELTEELKSYEIAASSSNEANQLLKTELDHSRLLLGLVDVKGPGLTLSLKPTDPLLNPQTFSYLTDLELVYIINELKFAGAEAISINEKRIAIQTGIKSSSNNSYILINDEKVSPREEIVIKAIGDKNKLNSAVAFQGAMSYNALEFYDIRFQPVDELFISRYEKPFSTSFIEEAK</sequence>
<comment type="caution">
    <text evidence="3">The sequence shown here is derived from an EMBL/GenBank/DDBJ whole genome shotgun (WGS) entry which is preliminary data.</text>
</comment>
<dbReference type="Proteomes" id="UP000664218">
    <property type="component" value="Unassembled WGS sequence"/>
</dbReference>
<dbReference type="PANTHER" id="PTHR37313:SF2">
    <property type="entry name" value="UPF0749 PROTEIN YLXX"/>
    <property type="match status" value="1"/>
</dbReference>
<dbReference type="Gene3D" id="3.30.70.1880">
    <property type="entry name" value="Protein of unknown function DUF881"/>
    <property type="match status" value="1"/>
</dbReference>
<dbReference type="Pfam" id="PF05949">
    <property type="entry name" value="DUF881"/>
    <property type="match status" value="1"/>
</dbReference>
<evidence type="ECO:0000256" key="1">
    <source>
        <dbReference type="ARBA" id="ARBA00009108"/>
    </source>
</evidence>
<accession>A0A939KIA9</accession>
<dbReference type="RefSeq" id="WP_207598266.1">
    <property type="nucleotide sequence ID" value="NZ_JAFNJU010000001.1"/>
</dbReference>
<dbReference type="AlphaFoldDB" id="A0A939KIA9"/>
<proteinExistence type="inferred from homology"/>
<evidence type="ECO:0000256" key="2">
    <source>
        <dbReference type="SAM" id="Coils"/>
    </source>
</evidence>
<gene>
    <name evidence="3" type="ORF">J3A84_01720</name>
</gene>
<feature type="coiled-coil region" evidence="2">
    <location>
        <begin position="42"/>
        <end position="83"/>
    </location>
</feature>
<organism evidence="3 4">
    <name type="scientific">Proteiniclasticum aestuarii</name>
    <dbReference type="NCBI Taxonomy" id="2817862"/>
    <lineage>
        <taxon>Bacteria</taxon>
        <taxon>Bacillati</taxon>
        <taxon>Bacillota</taxon>
        <taxon>Clostridia</taxon>
        <taxon>Eubacteriales</taxon>
        <taxon>Clostridiaceae</taxon>
        <taxon>Proteiniclasticum</taxon>
    </lineage>
</organism>
<protein>
    <submittedName>
        <fullName evidence="3">DUF881 domain-containing protein</fullName>
    </submittedName>
</protein>
<evidence type="ECO:0000313" key="3">
    <source>
        <dbReference type="EMBL" id="MBO1263761.1"/>
    </source>
</evidence>
<dbReference type="PANTHER" id="PTHR37313">
    <property type="entry name" value="UPF0749 PROTEIN RV1825"/>
    <property type="match status" value="1"/>
</dbReference>
<dbReference type="InterPro" id="IPR010273">
    <property type="entry name" value="DUF881"/>
</dbReference>
<dbReference type="EMBL" id="JAFNJU010000001">
    <property type="protein sequence ID" value="MBO1263761.1"/>
    <property type="molecule type" value="Genomic_DNA"/>
</dbReference>
<keyword evidence="2" id="KW-0175">Coiled coil</keyword>